<proteinExistence type="inferred from homology"/>
<sequence length="274" mass="31049">MLSYQHHYHAGNYADVLKHWLLLECVAHLQKKDKPFDYIDTHAGAGLYRLDSDAARKTGEAVKGVLKLDWDAMPELSLLQDNLRDDLKNQRYPGSPLLVSRLLRPGDKAWLCDLHPSTLRELEQHCGQRKGNYVRKEDGFKALPGLLPTASRRALVLIDPSYEVKSDYQTVVKVATSALHKMAQTQVLIWYPVVDRERINQLEKDVKRAGLRNSHLFEIGVADDDKPGMTSSGLIAVNPSWTAPERFKTLAPKLSSTLTEDGKARWRYQVLVPE</sequence>
<name>A0A7W4Z6F4_9GAMM</name>
<dbReference type="InterPro" id="IPR007473">
    <property type="entry name" value="RlmJ"/>
</dbReference>
<feature type="active site" description="Proton acceptor" evidence="1">
    <location>
        <position position="159"/>
    </location>
</feature>
<dbReference type="RefSeq" id="WP_183409507.1">
    <property type="nucleotide sequence ID" value="NZ_JACHWY010000001.1"/>
</dbReference>
<dbReference type="PANTHER" id="PTHR37426:SF1">
    <property type="entry name" value="RIBOSOMAL RNA LARGE SUBUNIT METHYLTRANSFERASE J"/>
    <property type="match status" value="1"/>
</dbReference>
<comment type="catalytic activity">
    <reaction evidence="1">
        <text>adenosine(2030) in 23S rRNA + S-adenosyl-L-methionine = N(6)-methyladenosine(2030) in 23S rRNA + S-adenosyl-L-homocysteine + H(+)</text>
        <dbReference type="Rhea" id="RHEA:43736"/>
        <dbReference type="Rhea" id="RHEA-COMP:10668"/>
        <dbReference type="Rhea" id="RHEA-COMP:10669"/>
        <dbReference type="ChEBI" id="CHEBI:15378"/>
        <dbReference type="ChEBI" id="CHEBI:57856"/>
        <dbReference type="ChEBI" id="CHEBI:59789"/>
        <dbReference type="ChEBI" id="CHEBI:74411"/>
        <dbReference type="ChEBI" id="CHEBI:74449"/>
        <dbReference type="EC" id="2.1.1.266"/>
    </reaction>
</comment>
<evidence type="ECO:0000313" key="2">
    <source>
        <dbReference type="EMBL" id="MBB3046846.1"/>
    </source>
</evidence>
<feature type="binding site" evidence="1">
    <location>
        <position position="159"/>
    </location>
    <ligand>
        <name>S-adenosyl-L-methionine</name>
        <dbReference type="ChEBI" id="CHEBI:59789"/>
    </ligand>
</feature>
<comment type="caution">
    <text evidence="2">The sequence shown here is derived from an EMBL/GenBank/DDBJ whole genome shotgun (WGS) entry which is preliminary data.</text>
</comment>
<feature type="binding site" evidence="1">
    <location>
        <position position="113"/>
    </location>
    <ligand>
        <name>S-adenosyl-L-methionine</name>
        <dbReference type="ChEBI" id="CHEBI:59789"/>
    </ligand>
</feature>
<comment type="subunit">
    <text evidence="1">Monomer.</text>
</comment>
<feature type="binding site" evidence="1">
    <location>
        <begin position="138"/>
        <end position="139"/>
    </location>
    <ligand>
        <name>S-adenosyl-L-methionine</name>
        <dbReference type="ChEBI" id="CHEBI:59789"/>
    </ligand>
</feature>
<reference evidence="2 3" key="1">
    <citation type="submission" date="2020-08" db="EMBL/GenBank/DDBJ databases">
        <title>Genomic Encyclopedia of Type Strains, Phase III (KMG-III): the genomes of soil and plant-associated and newly described type strains.</title>
        <authorList>
            <person name="Whitman W."/>
        </authorList>
    </citation>
    <scope>NUCLEOTIDE SEQUENCE [LARGE SCALE GENOMIC DNA]</scope>
    <source>
        <strain evidence="2 3">CECT 8654</strain>
    </source>
</reference>
<dbReference type="GO" id="GO:0070475">
    <property type="term" value="P:rRNA base methylation"/>
    <property type="evidence" value="ECO:0007669"/>
    <property type="project" value="UniProtKB-UniRule"/>
</dbReference>
<keyword evidence="3" id="KW-1185">Reference proteome</keyword>
<dbReference type="Gene3D" id="3.40.50.150">
    <property type="entry name" value="Vaccinia Virus protein VP39"/>
    <property type="match status" value="1"/>
</dbReference>
<keyword evidence="1" id="KW-0949">S-adenosyl-L-methionine</keyword>
<comment type="similarity">
    <text evidence="1">Belongs to the RlmJ family.</text>
</comment>
<evidence type="ECO:0000256" key="1">
    <source>
        <dbReference type="HAMAP-Rule" id="MF_00934"/>
    </source>
</evidence>
<evidence type="ECO:0000313" key="3">
    <source>
        <dbReference type="Proteomes" id="UP000537130"/>
    </source>
</evidence>
<comment type="function">
    <text evidence="1">Specifically methylates the adenine in position 2030 of 23S rRNA.</text>
</comment>
<dbReference type="InterPro" id="IPR029063">
    <property type="entry name" value="SAM-dependent_MTases_sf"/>
</dbReference>
<dbReference type="Proteomes" id="UP000537130">
    <property type="component" value="Unassembled WGS sequence"/>
</dbReference>
<feature type="site" description="Interaction with substrate rRNA" evidence="1">
    <location>
        <position position="4"/>
    </location>
</feature>
<gene>
    <name evidence="1" type="primary">rlmJ</name>
    <name evidence="2" type="ORF">FHR99_001082</name>
</gene>
<dbReference type="HAMAP" id="MF_00934">
    <property type="entry name" value="23SrRNA_methyltr_J"/>
    <property type="match status" value="1"/>
</dbReference>
<keyword evidence="1" id="KW-0698">rRNA processing</keyword>
<dbReference type="EC" id="2.1.1.266" evidence="1"/>
<feature type="binding site" evidence="1">
    <location>
        <position position="19"/>
    </location>
    <ligand>
        <name>S-adenosyl-L-methionine</name>
        <dbReference type="ChEBI" id="CHEBI:59789"/>
    </ligand>
</feature>
<dbReference type="SUPFAM" id="SSF53335">
    <property type="entry name" value="S-adenosyl-L-methionine-dependent methyltransferases"/>
    <property type="match status" value="1"/>
</dbReference>
<keyword evidence="1 2" id="KW-0808">Transferase</keyword>
<feature type="binding site" evidence="1">
    <location>
        <position position="95"/>
    </location>
    <ligand>
        <name>S-adenosyl-L-methionine</name>
        <dbReference type="ChEBI" id="CHEBI:59789"/>
    </ligand>
</feature>
<keyword evidence="1 2" id="KW-0489">Methyltransferase</keyword>
<dbReference type="GO" id="GO:0005829">
    <property type="term" value="C:cytosol"/>
    <property type="evidence" value="ECO:0007669"/>
    <property type="project" value="TreeGrafter"/>
</dbReference>
<dbReference type="AlphaFoldDB" id="A0A7W4Z6F4"/>
<dbReference type="GO" id="GO:0003723">
    <property type="term" value="F:RNA binding"/>
    <property type="evidence" value="ECO:0007669"/>
    <property type="project" value="UniProtKB-UniRule"/>
</dbReference>
<dbReference type="GO" id="GO:0036307">
    <property type="term" value="F:23S rRNA (adenine(2030)-N(6))-methyltransferase activity"/>
    <property type="evidence" value="ECO:0007669"/>
    <property type="project" value="UniProtKB-UniRule"/>
</dbReference>
<dbReference type="PANTHER" id="PTHR37426">
    <property type="entry name" value="RIBOSOMAL RNA LARGE SUBUNIT METHYLTRANSFERASE J"/>
    <property type="match status" value="1"/>
</dbReference>
<dbReference type="Pfam" id="PF04378">
    <property type="entry name" value="RsmJ"/>
    <property type="match status" value="1"/>
</dbReference>
<dbReference type="EMBL" id="JACHWY010000001">
    <property type="protein sequence ID" value="MBB3046846.1"/>
    <property type="molecule type" value="Genomic_DNA"/>
</dbReference>
<keyword evidence="1" id="KW-0694">RNA-binding</keyword>
<accession>A0A7W4Z6F4</accession>
<feature type="binding site" evidence="1">
    <location>
        <position position="42"/>
    </location>
    <ligand>
        <name>S-adenosyl-L-methionine</name>
        <dbReference type="ChEBI" id="CHEBI:59789"/>
    </ligand>
</feature>
<protein>
    <recommendedName>
        <fullName evidence="1">Ribosomal RNA large subunit methyltransferase J</fullName>
        <ecNumber evidence="1">2.1.1.266</ecNumber>
    </recommendedName>
    <alternativeName>
        <fullName evidence="1">23S rRNA (adenine(2030)-N6)-methyltransferase</fullName>
    </alternativeName>
    <alternativeName>
        <fullName evidence="1">23S rRNA m6A2030 methyltransferase</fullName>
    </alternativeName>
</protein>
<organism evidence="2 3">
    <name type="scientific">Litorivivens lipolytica</name>
    <dbReference type="NCBI Taxonomy" id="1524264"/>
    <lineage>
        <taxon>Bacteria</taxon>
        <taxon>Pseudomonadati</taxon>
        <taxon>Pseudomonadota</taxon>
        <taxon>Gammaproteobacteria</taxon>
        <taxon>Litorivivens</taxon>
    </lineage>
</organism>